<sequence>MKKLGIWFGLLCILQGVVPMQVVAQTLTETKGSVNSEAVSETDIRSDTSLTSSTEEINLSEEFTSNSEQTIEKNETSTSLNEETKTDSSTTQSSTRQSEKQSEKQLQNKKAAFIKSNLVQAKYVTLTNQNYSLKIYQNLTDLNTYTTPNKEQLNKTYQVTKTITLEGQDYYLLTSGDKDLGYVLVADVTTSDFSQGNEISYEVEKYFVTLEEKDVLFANFSSAPQSTKSILRKTLKAKGYYIDYSGTRYEVLVDNKNNAVGIVDATVLKETSAGGIYQANRQYVTFVEKSGDIYKDFNFALRNKTTTYYLKTYDARGFYLHFNGKKYYTIYDNKGKWIGYVPENFVKTGNGKGGIYQSSNRYITFTNANYWMYSNFDFKKLRTTKTLYKKTYQARGYYEHFNGARYYTVYDNKGKWLGYVNAASAKTGNGKGGIYQSSNRYITFTNANYWMYSNFNFKKLRTTKNLYKKTYQARGYYEHFNGARYYTVYDNKGKWLGYVNAASAKTGNGKGGMYQKLGDEGVVISRNYLTYNDFNFKKRGKTSAIFNQSVQARGYYQHFNGAKYYSIYNGKGKWLGYVNSAAVRIKKGTAAYLGTTRGKVLKHMTANEKNGFYVGTRYRGLGYGGISNQEVFMQPKGRPNKYGQGMNCTGFVAAAMRNSGANLAPITRLGYGGAANATLWRDALKKNCKYYTYGSINALLKSGRAKKGDILYLEGRWGEYGADCHIGIFWGNNGHQNRFWHQVLAGNMISNIFSGTPYSMVYLFPQE</sequence>
<accession>A0ABS3H7H0</accession>
<keyword evidence="4" id="KW-1185">Reference proteome</keyword>
<dbReference type="Proteomes" id="UP000664256">
    <property type="component" value="Unassembled WGS sequence"/>
</dbReference>
<dbReference type="InterPro" id="IPR038200">
    <property type="entry name" value="GW_dom_sf"/>
</dbReference>
<organism evidence="3 4">
    <name type="scientific">Candidatus Enterococcus myersii</name>
    <dbReference type="NCBI Taxonomy" id="2815322"/>
    <lineage>
        <taxon>Bacteria</taxon>
        <taxon>Bacillati</taxon>
        <taxon>Bacillota</taxon>
        <taxon>Bacilli</taxon>
        <taxon>Lactobacillales</taxon>
        <taxon>Enterococcaceae</taxon>
        <taxon>Enterococcus</taxon>
    </lineage>
</organism>
<proteinExistence type="predicted"/>
<keyword evidence="2" id="KW-0732">Signal</keyword>
<gene>
    <name evidence="3" type="ORF">JZO76_03270</name>
</gene>
<evidence type="ECO:0000313" key="3">
    <source>
        <dbReference type="EMBL" id="MBO0448548.1"/>
    </source>
</evidence>
<protein>
    <recommendedName>
        <fullName evidence="5">NlpC/P60 domain-containing protein</fullName>
    </recommendedName>
</protein>
<name>A0ABS3H7H0_9ENTE</name>
<evidence type="ECO:0008006" key="5">
    <source>
        <dbReference type="Google" id="ProtNLM"/>
    </source>
</evidence>
<feature type="chain" id="PRO_5045874673" description="NlpC/P60 domain-containing protein" evidence="2">
    <location>
        <begin position="25"/>
        <end position="767"/>
    </location>
</feature>
<dbReference type="RefSeq" id="WP_206902754.1">
    <property type="nucleotide sequence ID" value="NZ_JAFLVT010000005.1"/>
</dbReference>
<feature type="region of interest" description="Disordered" evidence="1">
    <location>
        <begin position="31"/>
        <end position="103"/>
    </location>
</feature>
<comment type="caution">
    <text evidence="3">The sequence shown here is derived from an EMBL/GenBank/DDBJ whole genome shotgun (WGS) entry which is preliminary data.</text>
</comment>
<reference evidence="3 4" key="1">
    <citation type="submission" date="2021-03" db="EMBL/GenBank/DDBJ databases">
        <title>Enterococcal diversity collection.</title>
        <authorList>
            <person name="Gilmore M.S."/>
            <person name="Schwartzman J."/>
            <person name="Van Tyne D."/>
            <person name="Martin M."/>
            <person name="Earl A.M."/>
            <person name="Manson A.L."/>
            <person name="Straub T."/>
            <person name="Salamzade R."/>
            <person name="Saavedra J."/>
            <person name="Lebreton F."/>
            <person name="Prichula J."/>
            <person name="Schaufler K."/>
            <person name="Gaca A."/>
            <person name="Sgardioli B."/>
            <person name="Wagenaar J."/>
            <person name="Strong T."/>
        </authorList>
    </citation>
    <scope>NUCLEOTIDE SEQUENCE [LARGE SCALE GENOMIC DNA]</scope>
    <source>
        <strain evidence="3 4">MJM12</strain>
    </source>
</reference>
<feature type="compositionally biased region" description="Polar residues" evidence="1">
    <location>
        <begin position="47"/>
        <end position="69"/>
    </location>
</feature>
<evidence type="ECO:0000313" key="4">
    <source>
        <dbReference type="Proteomes" id="UP000664256"/>
    </source>
</evidence>
<feature type="signal peptide" evidence="2">
    <location>
        <begin position="1"/>
        <end position="24"/>
    </location>
</feature>
<evidence type="ECO:0000256" key="2">
    <source>
        <dbReference type="SAM" id="SignalP"/>
    </source>
</evidence>
<dbReference type="Gene3D" id="2.30.30.170">
    <property type="match status" value="1"/>
</dbReference>
<feature type="compositionally biased region" description="Low complexity" evidence="1">
    <location>
        <begin position="87"/>
        <end position="96"/>
    </location>
</feature>
<dbReference type="EMBL" id="JAFLVT010000005">
    <property type="protein sequence ID" value="MBO0448548.1"/>
    <property type="molecule type" value="Genomic_DNA"/>
</dbReference>
<evidence type="ECO:0000256" key="1">
    <source>
        <dbReference type="SAM" id="MobiDB-lite"/>
    </source>
</evidence>